<dbReference type="InterPro" id="IPR001810">
    <property type="entry name" value="F-box_dom"/>
</dbReference>
<dbReference type="AlphaFoldDB" id="E3NE31"/>
<feature type="compositionally biased region" description="Acidic residues" evidence="1">
    <location>
        <begin position="316"/>
        <end position="348"/>
    </location>
</feature>
<dbReference type="PANTHER" id="PTHR21503:SF8">
    <property type="entry name" value="F-BOX ASSOCIATED DOMAIN-CONTAINING PROTEIN-RELATED"/>
    <property type="match status" value="1"/>
</dbReference>
<organism evidence="3">
    <name type="scientific">Caenorhabditis remanei</name>
    <name type="common">Caenorhabditis vulgaris</name>
    <dbReference type="NCBI Taxonomy" id="31234"/>
    <lineage>
        <taxon>Eukaryota</taxon>
        <taxon>Metazoa</taxon>
        <taxon>Ecdysozoa</taxon>
        <taxon>Nematoda</taxon>
        <taxon>Chromadorea</taxon>
        <taxon>Rhabditida</taxon>
        <taxon>Rhabditina</taxon>
        <taxon>Rhabditomorpha</taxon>
        <taxon>Rhabditoidea</taxon>
        <taxon>Rhabditidae</taxon>
        <taxon>Peloderinae</taxon>
        <taxon>Caenorhabditis</taxon>
    </lineage>
</organism>
<dbReference type="OMA" id="WNITRTF"/>
<protein>
    <submittedName>
        <fullName evidence="2">Uncharacterized protein</fullName>
    </submittedName>
</protein>
<sequence length="355" mass="41987">MDVPKTFPLWKLPDVPRKLVFQQMDIQDLLDLSMTSRPVKRFLTAYKTHTIQLFWEFGENRRRSRLALMVKSLDDPPTRYMRLSLHFVNVADDNVTFYGIFNFFIVQSRNVGRGIERTVNGERALRMNRRHNKEGFIVAGRENRNESDPGAPDMKFMESLSKHVKDIFFIDKYILRYYASMKDFNLFDSFIWNITRTFGELSIEKEYAEVPILKIDEENIKFLFNKLNVTNMKLEVKSALSRIVSGLVLNQKNLNIYYSCNWLDMNDVINSTSQKIHVHFTRIIEVDELINLVKQWKSGEKLKNMNSLIMQMMIEEKEEEDDDDDEEGEAEEGVDEVEDSEDEEENDENEKRQKE</sequence>
<dbReference type="OrthoDB" id="5908495at2759"/>
<accession>E3NE31</accession>
<evidence type="ECO:0000313" key="3">
    <source>
        <dbReference type="Proteomes" id="UP000008281"/>
    </source>
</evidence>
<dbReference type="eggNOG" id="ENOG502R8AF">
    <property type="taxonomic scope" value="Eukaryota"/>
</dbReference>
<gene>
    <name evidence="2" type="ORF">CRE_30174</name>
</gene>
<name>E3NE31_CAERE</name>
<dbReference type="HOGENOM" id="CLU_814424_0_0_1"/>
<dbReference type="EMBL" id="DS268616">
    <property type="protein sequence ID" value="EFO94252.1"/>
    <property type="molecule type" value="Genomic_DNA"/>
</dbReference>
<proteinExistence type="predicted"/>
<dbReference type="STRING" id="31234.E3NE31"/>
<evidence type="ECO:0000256" key="1">
    <source>
        <dbReference type="SAM" id="MobiDB-lite"/>
    </source>
</evidence>
<evidence type="ECO:0000313" key="2">
    <source>
        <dbReference type="EMBL" id="EFO94252.1"/>
    </source>
</evidence>
<feature type="region of interest" description="Disordered" evidence="1">
    <location>
        <begin position="314"/>
        <end position="355"/>
    </location>
</feature>
<reference evidence="2" key="1">
    <citation type="submission" date="2007-07" db="EMBL/GenBank/DDBJ databases">
        <title>PCAP assembly of the Caenorhabditis remanei genome.</title>
        <authorList>
            <consortium name="The Caenorhabditis remanei Sequencing Consortium"/>
            <person name="Wilson R.K."/>
        </authorList>
    </citation>
    <scope>NUCLEOTIDE SEQUENCE [LARGE SCALE GENOMIC DNA]</scope>
    <source>
        <strain evidence="2">PB4641</strain>
    </source>
</reference>
<dbReference type="Proteomes" id="UP000008281">
    <property type="component" value="Unassembled WGS sequence"/>
</dbReference>
<dbReference type="PANTHER" id="PTHR21503">
    <property type="entry name" value="F-BOX-CONTAINING HYPOTHETICAL PROTEIN C.ELEGANS"/>
    <property type="match status" value="1"/>
</dbReference>
<dbReference type="PROSITE" id="PS50181">
    <property type="entry name" value="FBOX"/>
    <property type="match status" value="1"/>
</dbReference>
<keyword evidence="3" id="KW-1185">Reference proteome</keyword>